<dbReference type="RefSeq" id="WP_073294721.1">
    <property type="nucleotide sequence ID" value="NZ_FQUF01000003.1"/>
</dbReference>
<dbReference type="Proteomes" id="UP000184128">
    <property type="component" value="Unassembled WGS sequence"/>
</dbReference>
<organism evidence="7 8">
    <name type="scientific">Atopostipes suicloacalis DSM 15692</name>
    <dbReference type="NCBI Taxonomy" id="1121025"/>
    <lineage>
        <taxon>Bacteria</taxon>
        <taxon>Bacillati</taxon>
        <taxon>Bacillota</taxon>
        <taxon>Bacilli</taxon>
        <taxon>Lactobacillales</taxon>
        <taxon>Carnobacteriaceae</taxon>
        <taxon>Atopostipes</taxon>
    </lineage>
</organism>
<dbReference type="Pfam" id="PF03631">
    <property type="entry name" value="Virul_fac_BrkB"/>
    <property type="match status" value="1"/>
</dbReference>
<evidence type="ECO:0000256" key="6">
    <source>
        <dbReference type="SAM" id="Phobius"/>
    </source>
</evidence>
<feature type="transmembrane region" description="Helical" evidence="6">
    <location>
        <begin position="215"/>
        <end position="234"/>
    </location>
</feature>
<dbReference type="OrthoDB" id="9775903at2"/>
<feature type="transmembrane region" description="Helical" evidence="6">
    <location>
        <begin position="254"/>
        <end position="278"/>
    </location>
</feature>
<dbReference type="PIRSF" id="PIRSF035875">
    <property type="entry name" value="RNase_BN"/>
    <property type="match status" value="1"/>
</dbReference>
<keyword evidence="2" id="KW-1003">Cell membrane</keyword>
<gene>
    <name evidence="7" type="ORF">SAMN02745249_00158</name>
</gene>
<keyword evidence="3 6" id="KW-0812">Transmembrane</keyword>
<dbReference type="STRING" id="1121025.SAMN02745249_00158"/>
<feature type="transmembrane region" description="Helical" evidence="6">
    <location>
        <begin position="91"/>
        <end position="115"/>
    </location>
</feature>
<evidence type="ECO:0000256" key="1">
    <source>
        <dbReference type="ARBA" id="ARBA00004651"/>
    </source>
</evidence>
<evidence type="ECO:0000256" key="4">
    <source>
        <dbReference type="ARBA" id="ARBA00022989"/>
    </source>
</evidence>
<protein>
    <submittedName>
        <fullName evidence="7">Membrane protein</fullName>
    </submittedName>
</protein>
<feature type="transmembrane region" description="Helical" evidence="6">
    <location>
        <begin position="135"/>
        <end position="162"/>
    </location>
</feature>
<feature type="transmembrane region" description="Helical" evidence="6">
    <location>
        <begin position="38"/>
        <end position="58"/>
    </location>
</feature>
<comment type="subcellular location">
    <subcellularLocation>
        <location evidence="1">Cell membrane</location>
        <topology evidence="1">Multi-pass membrane protein</topology>
    </subcellularLocation>
</comment>
<accession>A0A1M4SF17</accession>
<name>A0A1M4SF17_9LACT</name>
<feature type="transmembrane region" description="Helical" evidence="6">
    <location>
        <begin position="182"/>
        <end position="203"/>
    </location>
</feature>
<dbReference type="PANTHER" id="PTHR30213:SF0">
    <property type="entry name" value="UPF0761 MEMBRANE PROTEIN YIHY"/>
    <property type="match status" value="1"/>
</dbReference>
<dbReference type="GO" id="GO:0005886">
    <property type="term" value="C:plasma membrane"/>
    <property type="evidence" value="ECO:0007669"/>
    <property type="project" value="UniProtKB-SubCell"/>
</dbReference>
<reference evidence="7 8" key="1">
    <citation type="submission" date="2016-11" db="EMBL/GenBank/DDBJ databases">
        <authorList>
            <person name="Jaros S."/>
            <person name="Januszkiewicz K."/>
            <person name="Wedrychowicz H."/>
        </authorList>
    </citation>
    <scope>NUCLEOTIDE SEQUENCE [LARGE SCALE GENOMIC DNA]</scope>
    <source>
        <strain evidence="7 8">DSM 15692</strain>
    </source>
</reference>
<sequence length="325" mass="36284">MKHDQKVLSNGKLGSIVHATKIIMENWKRANVMQGAAAMAYYLLLSLIPLLLVLANLIPLLPFSPDQAISFIESSFPPDVTTMLVPIVKDYLASASGGAISIGLLASIWSASNVFSTLRRVLDEVYGVKLKNNFIIARILSLVIMIAILLLVGSALVVFVFGEQILNFVRDYFEIEIPFLQGLLHARWITLPLILIIVTIIIYQFLPNHHLKIKYSIPGAVFASVGLMILSQTFTLISRLMGGDAITNQTLGGFIVLMLFLFLANTVILFGALINTLIFELKNNISVPDYEMQVHEKEERAKRKWPGYPNESDTILLKRKIYKVN</sequence>
<dbReference type="AlphaFoldDB" id="A0A1M4SF17"/>
<evidence type="ECO:0000256" key="5">
    <source>
        <dbReference type="ARBA" id="ARBA00023136"/>
    </source>
</evidence>
<dbReference type="PANTHER" id="PTHR30213">
    <property type="entry name" value="INNER MEMBRANE PROTEIN YHJD"/>
    <property type="match status" value="1"/>
</dbReference>
<dbReference type="InterPro" id="IPR017039">
    <property type="entry name" value="Virul_fac_BrkB"/>
</dbReference>
<dbReference type="NCBIfam" id="TIGR00765">
    <property type="entry name" value="yihY_not_rbn"/>
    <property type="match status" value="1"/>
</dbReference>
<keyword evidence="8" id="KW-1185">Reference proteome</keyword>
<evidence type="ECO:0000256" key="3">
    <source>
        <dbReference type="ARBA" id="ARBA00022692"/>
    </source>
</evidence>
<dbReference type="EMBL" id="FQUF01000003">
    <property type="protein sequence ID" value="SHE30823.1"/>
    <property type="molecule type" value="Genomic_DNA"/>
</dbReference>
<evidence type="ECO:0000313" key="7">
    <source>
        <dbReference type="EMBL" id="SHE30823.1"/>
    </source>
</evidence>
<keyword evidence="5 6" id="KW-0472">Membrane</keyword>
<proteinExistence type="predicted"/>
<keyword evidence="4 6" id="KW-1133">Transmembrane helix</keyword>
<evidence type="ECO:0000313" key="8">
    <source>
        <dbReference type="Proteomes" id="UP000184128"/>
    </source>
</evidence>
<evidence type="ECO:0000256" key="2">
    <source>
        <dbReference type="ARBA" id="ARBA00022475"/>
    </source>
</evidence>